<keyword evidence="6" id="KW-1133">Transmembrane helix</keyword>
<dbReference type="PANTHER" id="PTHR30563">
    <property type="entry name" value="DNA RECOMBINATION PROTEIN RMUC"/>
    <property type="match status" value="1"/>
</dbReference>
<dbReference type="AlphaFoldDB" id="A0A501XAS9"/>
<keyword evidence="3 5" id="KW-0175">Coiled coil</keyword>
<evidence type="ECO:0000256" key="6">
    <source>
        <dbReference type="SAM" id="Phobius"/>
    </source>
</evidence>
<keyword evidence="6" id="KW-0812">Transmembrane</keyword>
<keyword evidence="8" id="KW-1185">Reference proteome</keyword>
<evidence type="ECO:0000256" key="2">
    <source>
        <dbReference type="ARBA" id="ARBA00009840"/>
    </source>
</evidence>
<dbReference type="OrthoDB" id="370725at2"/>
<protein>
    <submittedName>
        <fullName evidence="7">DNA recombination protein RmuC</fullName>
    </submittedName>
</protein>
<evidence type="ECO:0000256" key="1">
    <source>
        <dbReference type="ARBA" id="ARBA00003416"/>
    </source>
</evidence>
<dbReference type="Proteomes" id="UP000319776">
    <property type="component" value="Unassembled WGS sequence"/>
</dbReference>
<feature type="transmembrane region" description="Helical" evidence="6">
    <location>
        <begin position="6"/>
        <end position="25"/>
    </location>
</feature>
<accession>A0A501XAS9</accession>
<organism evidence="7 8">
    <name type="scientific">[Mycoplasma] falconis</name>
    <dbReference type="NCBI Taxonomy" id="92403"/>
    <lineage>
        <taxon>Bacteria</taxon>
        <taxon>Bacillati</taxon>
        <taxon>Mycoplasmatota</taxon>
        <taxon>Mycoplasmoidales</taxon>
        <taxon>Metamycoplasmataceae</taxon>
        <taxon>Metamycoplasma</taxon>
    </lineage>
</organism>
<comment type="similarity">
    <text evidence="2">Belongs to the RmuC family.</text>
</comment>
<dbReference type="EMBL" id="VFSS01000003">
    <property type="protein sequence ID" value="TPE57566.1"/>
    <property type="molecule type" value="Genomic_DNA"/>
</dbReference>
<keyword evidence="4" id="KW-0233">DNA recombination</keyword>
<name>A0A501XAS9_9BACT</name>
<dbReference type="GO" id="GO:0006310">
    <property type="term" value="P:DNA recombination"/>
    <property type="evidence" value="ECO:0007669"/>
    <property type="project" value="UniProtKB-KW"/>
</dbReference>
<evidence type="ECO:0000313" key="8">
    <source>
        <dbReference type="Proteomes" id="UP000319776"/>
    </source>
</evidence>
<dbReference type="Pfam" id="PF02646">
    <property type="entry name" value="RmuC"/>
    <property type="match status" value="1"/>
</dbReference>
<dbReference type="PANTHER" id="PTHR30563:SF0">
    <property type="entry name" value="DNA RECOMBINATION PROTEIN RMUC"/>
    <property type="match status" value="1"/>
</dbReference>
<evidence type="ECO:0000256" key="3">
    <source>
        <dbReference type="ARBA" id="ARBA00023054"/>
    </source>
</evidence>
<comment type="function">
    <text evidence="1">Involved in DNA recombination.</text>
</comment>
<dbReference type="Gene3D" id="1.20.120.20">
    <property type="entry name" value="Apolipoprotein"/>
    <property type="match status" value="1"/>
</dbReference>
<dbReference type="SUPFAM" id="SSF47162">
    <property type="entry name" value="Apolipoprotein"/>
    <property type="match status" value="1"/>
</dbReference>
<dbReference type="InterPro" id="IPR003798">
    <property type="entry name" value="DNA_recombination_RmuC"/>
</dbReference>
<evidence type="ECO:0000256" key="5">
    <source>
        <dbReference type="SAM" id="Coils"/>
    </source>
</evidence>
<feature type="coiled-coil region" evidence="5">
    <location>
        <begin position="422"/>
        <end position="477"/>
    </location>
</feature>
<gene>
    <name evidence="7" type="primary">rmuC</name>
    <name evidence="7" type="ORF">FJO69_01375</name>
</gene>
<sequence>MEIVILIIGILALLSSIVVLVFVLLSSRKNKNNNLTKKEVEDIFNQGNLEIKNQLKNDFEIALIKNLNSEVNNLKEVFVSNLNQIKENINNSFAEMQKNQLENKIDLNNTLNNNREIVSRVLNDQKENQSNNLNAIKEQTVAKIASDFKDLRAEIDKKMENMISESKKSLETISTNNKEVLNQLKNEIDEYFQSKLQKRLNEHFGSINEQMTSLTSHLTQFETVQNTITEISKTMTNNKTRGVYGEVILENILYETFGESKYCLRQVDLQKLSGKKKSSRSEEYKVDFAIQIPIKGGIQYLPIDAKFPTASFLRYLEADEQGDINLREKAEKDIKADVKEEVTKISSKYIIEGFTTDEAIMFIPSEALFAFIVSKVNLKDIYEKYKIIIAGPTTILFLIDNIKRTWATRSIGDNLNQIRNVLIKVQKDYDEAVIKMEEARNNAEKTVRSIDKTKDKIQNTQNNIKSLNFNIADQSEEDNKLLNIENTNN</sequence>
<evidence type="ECO:0000256" key="4">
    <source>
        <dbReference type="ARBA" id="ARBA00023172"/>
    </source>
</evidence>
<feature type="coiled-coil region" evidence="5">
    <location>
        <begin position="79"/>
        <end position="139"/>
    </location>
</feature>
<keyword evidence="6" id="KW-0472">Membrane</keyword>
<reference evidence="7 8" key="1">
    <citation type="submission" date="2019-06" db="EMBL/GenBank/DDBJ databases">
        <title>Mycoplasma falconis type strain whole genome sequence.</title>
        <authorList>
            <person name="Spergser J."/>
        </authorList>
    </citation>
    <scope>NUCLEOTIDE SEQUENCE [LARGE SCALE GENOMIC DNA]</scope>
    <source>
        <strain evidence="7 8">ATCC 51372</strain>
    </source>
</reference>
<dbReference type="RefSeq" id="WP_140781218.1">
    <property type="nucleotide sequence ID" value="NZ_VFSS01000003.1"/>
</dbReference>
<proteinExistence type="inferred from homology"/>
<comment type="caution">
    <text evidence="7">The sequence shown here is derived from an EMBL/GenBank/DDBJ whole genome shotgun (WGS) entry which is preliminary data.</text>
</comment>
<evidence type="ECO:0000313" key="7">
    <source>
        <dbReference type="EMBL" id="TPE57566.1"/>
    </source>
</evidence>